<keyword evidence="4" id="KW-0175">Coiled coil</keyword>
<feature type="domain" description="Exocyst complex component Sec10 N-terminal" evidence="7">
    <location>
        <begin position="90"/>
        <end position="204"/>
    </location>
</feature>
<dbReference type="EMBL" id="KZ819305">
    <property type="protein sequence ID" value="PWN95393.1"/>
    <property type="molecule type" value="Genomic_DNA"/>
</dbReference>
<dbReference type="Proteomes" id="UP000245946">
    <property type="component" value="Unassembled WGS sequence"/>
</dbReference>
<evidence type="ECO:0000313" key="9">
    <source>
        <dbReference type="Proteomes" id="UP000245946"/>
    </source>
</evidence>
<dbReference type="RefSeq" id="XP_025595672.1">
    <property type="nucleotide sequence ID" value="XM_025745543.1"/>
</dbReference>
<dbReference type="STRING" id="58919.A0A316Z5G3"/>
<gene>
    <name evidence="8" type="ORF">FA09DRAFT_363021</name>
</gene>
<dbReference type="InterPro" id="IPR048627">
    <property type="entry name" value="Sec10_HB"/>
</dbReference>
<dbReference type="Pfam" id="PF07393">
    <property type="entry name" value="Sec10_HB"/>
    <property type="match status" value="1"/>
</dbReference>
<evidence type="ECO:0000256" key="5">
    <source>
        <dbReference type="SAM" id="MobiDB-lite"/>
    </source>
</evidence>
<dbReference type="GO" id="GO:0006887">
    <property type="term" value="P:exocytosis"/>
    <property type="evidence" value="ECO:0007669"/>
    <property type="project" value="UniProtKB-KW"/>
</dbReference>
<dbReference type="GO" id="GO:0000145">
    <property type="term" value="C:exocyst"/>
    <property type="evidence" value="ECO:0007669"/>
    <property type="project" value="TreeGrafter"/>
</dbReference>
<name>A0A316Z5G3_9BASI</name>
<evidence type="ECO:0000259" key="6">
    <source>
        <dbReference type="Pfam" id="PF07393"/>
    </source>
</evidence>
<protein>
    <submittedName>
        <fullName evidence="8">Exocyst complex component Sec10</fullName>
    </submittedName>
</protein>
<feature type="compositionally biased region" description="Low complexity" evidence="5">
    <location>
        <begin position="19"/>
        <end position="31"/>
    </location>
</feature>
<feature type="region of interest" description="Disordered" evidence="5">
    <location>
        <begin position="1"/>
        <end position="45"/>
    </location>
</feature>
<evidence type="ECO:0000259" key="7">
    <source>
        <dbReference type="Pfam" id="PF20667"/>
    </source>
</evidence>
<feature type="non-terminal residue" evidence="8">
    <location>
        <position position="961"/>
    </location>
</feature>
<feature type="domain" description="Exocyst complex component Sec10-like alpha-helical bundle" evidence="6">
    <location>
        <begin position="214"/>
        <end position="909"/>
    </location>
</feature>
<dbReference type="AlphaFoldDB" id="A0A316Z5G3"/>
<dbReference type="InterPro" id="IPR009976">
    <property type="entry name" value="Sec10-like"/>
</dbReference>
<keyword evidence="2" id="KW-0813">Transport</keyword>
<dbReference type="PANTHER" id="PTHR12100:SF0">
    <property type="entry name" value="EXOCYST COMPLEX COMPONENT 5"/>
    <property type="match status" value="1"/>
</dbReference>
<dbReference type="PANTHER" id="PTHR12100">
    <property type="entry name" value="SEC10"/>
    <property type="match status" value="1"/>
</dbReference>
<sequence length="961" mass="104000">MDVPELARTASPRPRGHRPAPVLPGGAAAPVSSPPPPQPPQSGLFHDAALDDVCRMQTFENQAFATRDFMAAMSERLISRSKADPGPFNPRPFIRQFESSVDRLLALRATLTAQESAEASAVRVSESAYASKLRDLSSNFASVESSFAGLEERFTDVGRTALQTGEQLQTVDRLKTRAAEASDLIEYYYQFARGDTARLDRLRKEGGREGRLRTAVIARRLAAIAREVDMPGAEQTRDTIDAFAERFERDMLKLFDKFYRKSDPKMMSHIAKVLQNFNGGHSCVQIYVNQHDFFISKDRIGGREGVATSPIWKSLTDPDAPPPRTEKGLDELFTEIRQTVEIEAQIIGAVFPSPLLVMTTFLQRVFAQSVQAYVEVLMDKASEVGAASSGRDAAGTGGDAGPGASSLAFLRTLHLARTMALSLVAELKMYDFRSSGTAAAAKSAFSLHETGRLLGGSTTLDALGSAAHASSGSALGGMLDQAVEELFVPYMEGVKYVDREGRSLTDLYAAYLLPFSNYHRATHQVKTSTIFDRVRAQVQAASIAGGSAGAGAAAAPVPAKTSGFGFSKLSGFVDRARGGTTAAPAAVPAALGQDAAAAVAGVEGEQVEESDGELSLEVAERMLRWHAEAIGRCVDLSTSSEVPKNAFALLKVLAEAFIKSYLETALASAQKLVDSQDVRGATLQDISPLGEVRQVELIVQLWQHYVTTALLPLAGSSVTVRREMAIYNNHSLLRVEGKCDAILQKATDNIVAYLAARLATQKRNDYAPKNDELAFARINTDPCVSCCEALEKVQSVARATNGLGGGKNAEAFLTEVGVTFHGLLLEHLKKHTVSAAGGIMLGQDLSAYQNVISTFGIPALSDRFDMLRQLGNLFIVQPAVLKSYMREAHLARIDERLLRPYLLRRSDYKVRGPARSEGTASDAADSPARMCAISTSPTWRRRRARQSQWQLCTSAAARRVW</sequence>
<dbReference type="GeneID" id="37273087"/>
<dbReference type="GO" id="GO:0006893">
    <property type="term" value="P:Golgi to plasma membrane transport"/>
    <property type="evidence" value="ECO:0007669"/>
    <property type="project" value="TreeGrafter"/>
</dbReference>
<evidence type="ECO:0000256" key="4">
    <source>
        <dbReference type="ARBA" id="ARBA00023054"/>
    </source>
</evidence>
<dbReference type="OrthoDB" id="125856at2759"/>
<evidence type="ECO:0000313" key="8">
    <source>
        <dbReference type="EMBL" id="PWN95393.1"/>
    </source>
</evidence>
<evidence type="ECO:0000256" key="2">
    <source>
        <dbReference type="ARBA" id="ARBA00022448"/>
    </source>
</evidence>
<dbReference type="InterPro" id="IPR048625">
    <property type="entry name" value="Sec10_N"/>
</dbReference>
<organism evidence="8 9">
    <name type="scientific">Tilletiopsis washingtonensis</name>
    <dbReference type="NCBI Taxonomy" id="58919"/>
    <lineage>
        <taxon>Eukaryota</taxon>
        <taxon>Fungi</taxon>
        <taxon>Dikarya</taxon>
        <taxon>Basidiomycota</taxon>
        <taxon>Ustilaginomycotina</taxon>
        <taxon>Exobasidiomycetes</taxon>
        <taxon>Entylomatales</taxon>
        <taxon>Entylomatales incertae sedis</taxon>
        <taxon>Tilletiopsis</taxon>
    </lineage>
</organism>
<comment type="similarity">
    <text evidence="1">Belongs to the SEC10 family.</text>
</comment>
<reference evidence="8 9" key="1">
    <citation type="journal article" date="2018" name="Mol. Biol. Evol.">
        <title>Broad Genomic Sampling Reveals a Smut Pathogenic Ancestry of the Fungal Clade Ustilaginomycotina.</title>
        <authorList>
            <person name="Kijpornyongpan T."/>
            <person name="Mondo S.J."/>
            <person name="Barry K."/>
            <person name="Sandor L."/>
            <person name="Lee J."/>
            <person name="Lipzen A."/>
            <person name="Pangilinan J."/>
            <person name="LaButti K."/>
            <person name="Hainaut M."/>
            <person name="Henrissat B."/>
            <person name="Grigoriev I.V."/>
            <person name="Spatafora J.W."/>
            <person name="Aime M.C."/>
        </authorList>
    </citation>
    <scope>NUCLEOTIDE SEQUENCE [LARGE SCALE GENOMIC DNA]</scope>
    <source>
        <strain evidence="8 9">MCA 4186</strain>
    </source>
</reference>
<evidence type="ECO:0000256" key="3">
    <source>
        <dbReference type="ARBA" id="ARBA00022483"/>
    </source>
</evidence>
<dbReference type="Pfam" id="PF20667">
    <property type="entry name" value="Sec10_N"/>
    <property type="match status" value="1"/>
</dbReference>
<accession>A0A316Z5G3</accession>
<evidence type="ECO:0000256" key="1">
    <source>
        <dbReference type="ARBA" id="ARBA00006572"/>
    </source>
</evidence>
<proteinExistence type="inferred from homology"/>
<keyword evidence="9" id="KW-1185">Reference proteome</keyword>
<keyword evidence="3" id="KW-0268">Exocytosis</keyword>